<evidence type="ECO:0000256" key="2">
    <source>
        <dbReference type="ARBA" id="ARBA00022723"/>
    </source>
</evidence>
<evidence type="ECO:0000313" key="6">
    <source>
        <dbReference type="EMBL" id="THU71300.1"/>
    </source>
</evidence>
<keyword evidence="3" id="KW-0408">Iron</keyword>
<evidence type="ECO:0000259" key="5">
    <source>
        <dbReference type="PROSITE" id="PS51379"/>
    </source>
</evidence>
<keyword evidence="2" id="KW-0479">Metal-binding</keyword>
<dbReference type="EMBL" id="PYDT01000002">
    <property type="protein sequence ID" value="THU71300.1"/>
    <property type="molecule type" value="Genomic_DNA"/>
</dbReference>
<dbReference type="SUPFAM" id="SSF54862">
    <property type="entry name" value="4Fe-4S ferredoxins"/>
    <property type="match status" value="1"/>
</dbReference>
<dbReference type="Pfam" id="PF12617">
    <property type="entry name" value="LdpA_C"/>
    <property type="match status" value="1"/>
</dbReference>
<dbReference type="PANTHER" id="PTHR24960:SF79">
    <property type="entry name" value="PHOTOSYSTEM I IRON-SULFUR CENTER"/>
    <property type="match status" value="1"/>
</dbReference>
<sequence length="429" mass="47230">MPLPTAFACCAYSPPAPSMICSDPGGHLRSVKTLVRSTVEIPPPSHLPHPIESLRRGNWVKLICGASFEDAADVRNLSLVYTLAGVDCIDCAADEPVVNAVNEGIDAAMSISMVNRPWVMISVNDDKEDLHFRKAEFDPEDCPSDCPRPCEKVCPATAILLQRVFEEGELVQNTEWGKLQGGVITERCYGCGRCFPICPYDKIRAITYVRDPSTTTKLLQRSDVDAIEIHTSGRCTDLFSELWNSLGDSLKNVKLVAVSLPNVGESTLPVMNLIYAIMQPYIKCYNLWQLDGRPMSGDIGRGATKEAVDFAVHLAAARNKPHGFYQLAGGTNAFTIKSLKKQGLFQTMTIDGNSLEKSNEDKQARPEQAYIGGIAYGSYARKIVGKILHKMHTQHGHAYIEDHPEYLVEAVKEALTLIGPVKGYAELRF</sequence>
<protein>
    <recommendedName>
        <fullName evidence="5">4Fe-4S ferredoxin-type domain-containing protein</fullName>
    </recommendedName>
</protein>
<evidence type="ECO:0000256" key="3">
    <source>
        <dbReference type="ARBA" id="ARBA00023004"/>
    </source>
</evidence>
<gene>
    <name evidence="6" type="ORF">C4D60_Mb08t34110</name>
</gene>
<dbReference type="PROSITE" id="PS00198">
    <property type="entry name" value="4FE4S_FER_1"/>
    <property type="match status" value="1"/>
</dbReference>
<organism evidence="6 7">
    <name type="scientific">Musa balbisiana</name>
    <name type="common">Banana</name>
    <dbReference type="NCBI Taxonomy" id="52838"/>
    <lineage>
        <taxon>Eukaryota</taxon>
        <taxon>Viridiplantae</taxon>
        <taxon>Streptophyta</taxon>
        <taxon>Embryophyta</taxon>
        <taxon>Tracheophyta</taxon>
        <taxon>Spermatophyta</taxon>
        <taxon>Magnoliopsida</taxon>
        <taxon>Liliopsida</taxon>
        <taxon>Zingiberales</taxon>
        <taxon>Musaceae</taxon>
        <taxon>Musa</taxon>
    </lineage>
</organism>
<dbReference type="STRING" id="52838.A0A4S8K8H4"/>
<accession>A0A4S8K8H4</accession>
<dbReference type="PANTHER" id="PTHR24960">
    <property type="entry name" value="PHOTOSYSTEM I IRON-SULFUR CENTER-RELATED"/>
    <property type="match status" value="1"/>
</dbReference>
<dbReference type="GO" id="GO:0051539">
    <property type="term" value="F:4 iron, 4 sulfur cluster binding"/>
    <property type="evidence" value="ECO:0007669"/>
    <property type="project" value="UniProtKB-KW"/>
</dbReference>
<dbReference type="InterPro" id="IPR017900">
    <property type="entry name" value="4Fe4S_Fe_S_CS"/>
</dbReference>
<dbReference type="Gene3D" id="3.30.70.20">
    <property type="match status" value="1"/>
</dbReference>
<dbReference type="InterPro" id="IPR057431">
    <property type="entry name" value="LdpA_Fe-S-bd"/>
</dbReference>
<feature type="domain" description="4Fe-4S ferredoxin-type" evidence="5">
    <location>
        <begin position="179"/>
        <end position="208"/>
    </location>
</feature>
<dbReference type="Pfam" id="PF25160">
    <property type="entry name" value="LdpA_Fe-S-bd"/>
    <property type="match status" value="1"/>
</dbReference>
<comment type="caution">
    <text evidence="6">The sequence shown here is derived from an EMBL/GenBank/DDBJ whole genome shotgun (WGS) entry which is preliminary data.</text>
</comment>
<dbReference type="InterPro" id="IPR017896">
    <property type="entry name" value="4Fe4S_Fe-S-bd"/>
</dbReference>
<feature type="domain" description="4Fe-4S ferredoxin-type" evidence="5">
    <location>
        <begin position="133"/>
        <end position="164"/>
    </location>
</feature>
<dbReference type="GO" id="GO:0046872">
    <property type="term" value="F:metal ion binding"/>
    <property type="evidence" value="ECO:0007669"/>
    <property type="project" value="UniProtKB-KW"/>
</dbReference>
<name>A0A4S8K8H4_MUSBA</name>
<dbReference type="InterPro" id="IPR050157">
    <property type="entry name" value="PSI_iron-sulfur_center"/>
</dbReference>
<reference evidence="6 7" key="1">
    <citation type="journal article" date="2019" name="Nat. Plants">
        <title>Genome sequencing of Musa balbisiana reveals subgenome evolution and function divergence in polyploid bananas.</title>
        <authorList>
            <person name="Yao X."/>
        </authorList>
    </citation>
    <scope>NUCLEOTIDE SEQUENCE [LARGE SCALE GENOMIC DNA]</scope>
    <source>
        <strain evidence="7">cv. DH-PKW</strain>
        <tissue evidence="6">Leaves</tissue>
    </source>
</reference>
<keyword evidence="4" id="KW-0411">Iron-sulfur</keyword>
<evidence type="ECO:0000256" key="1">
    <source>
        <dbReference type="ARBA" id="ARBA00022485"/>
    </source>
</evidence>
<evidence type="ECO:0000256" key="4">
    <source>
        <dbReference type="ARBA" id="ARBA00023014"/>
    </source>
</evidence>
<keyword evidence="7" id="KW-1185">Reference proteome</keyword>
<dbReference type="InterPro" id="IPR021039">
    <property type="entry name" value="Fe-S-bd_prot_LdpA_C"/>
</dbReference>
<evidence type="ECO:0000313" key="7">
    <source>
        <dbReference type="Proteomes" id="UP000317650"/>
    </source>
</evidence>
<dbReference type="Proteomes" id="UP000317650">
    <property type="component" value="Chromosome 8"/>
</dbReference>
<proteinExistence type="predicted"/>
<dbReference type="PROSITE" id="PS51379">
    <property type="entry name" value="4FE4S_FER_2"/>
    <property type="match status" value="2"/>
</dbReference>
<keyword evidence="1" id="KW-0004">4Fe-4S</keyword>
<dbReference type="AlphaFoldDB" id="A0A4S8K8H4"/>